<evidence type="ECO:0000313" key="2">
    <source>
        <dbReference type="Proteomes" id="UP001140091"/>
    </source>
</evidence>
<reference evidence="1" key="1">
    <citation type="submission" date="2022-06" db="EMBL/GenBank/DDBJ databases">
        <title>Genome Sequence of Candolleomyces eurysporus.</title>
        <authorList>
            <person name="Buettner E."/>
        </authorList>
    </citation>
    <scope>NUCLEOTIDE SEQUENCE</scope>
    <source>
        <strain evidence="1">VTCC 930004</strain>
    </source>
</reference>
<name>A0A9W8M9Y2_9AGAR</name>
<keyword evidence="2" id="KW-1185">Reference proteome</keyword>
<feature type="non-terminal residue" evidence="1">
    <location>
        <position position="53"/>
    </location>
</feature>
<comment type="caution">
    <text evidence="1">The sequence shown here is derived from an EMBL/GenBank/DDBJ whole genome shotgun (WGS) entry which is preliminary data.</text>
</comment>
<dbReference type="Proteomes" id="UP001140091">
    <property type="component" value="Unassembled WGS sequence"/>
</dbReference>
<dbReference type="AlphaFoldDB" id="A0A9W8M9Y2"/>
<dbReference type="EMBL" id="JANBPK010001725">
    <property type="protein sequence ID" value="KAJ2920904.1"/>
    <property type="molecule type" value="Genomic_DNA"/>
</dbReference>
<gene>
    <name evidence="1" type="ORF">H1R20_g16194</name>
</gene>
<protein>
    <submittedName>
        <fullName evidence="1">Uncharacterized protein</fullName>
    </submittedName>
</protein>
<organism evidence="1 2">
    <name type="scientific">Candolleomyces eurysporus</name>
    <dbReference type="NCBI Taxonomy" id="2828524"/>
    <lineage>
        <taxon>Eukaryota</taxon>
        <taxon>Fungi</taxon>
        <taxon>Dikarya</taxon>
        <taxon>Basidiomycota</taxon>
        <taxon>Agaricomycotina</taxon>
        <taxon>Agaricomycetes</taxon>
        <taxon>Agaricomycetidae</taxon>
        <taxon>Agaricales</taxon>
        <taxon>Agaricineae</taxon>
        <taxon>Psathyrellaceae</taxon>
        <taxon>Candolleomyces</taxon>
    </lineage>
</organism>
<sequence length="53" mass="6278">MLFKLWGLLEQKEKLFKELEEEVEQALVVQSSIDHESGQPVMDMFKLVRQDVE</sequence>
<proteinExistence type="predicted"/>
<evidence type="ECO:0000313" key="1">
    <source>
        <dbReference type="EMBL" id="KAJ2920904.1"/>
    </source>
</evidence>
<accession>A0A9W8M9Y2</accession>